<feature type="compositionally biased region" description="Basic and acidic residues" evidence="1">
    <location>
        <begin position="8"/>
        <end position="24"/>
    </location>
</feature>
<evidence type="ECO:0000256" key="1">
    <source>
        <dbReference type="SAM" id="MobiDB-lite"/>
    </source>
</evidence>
<feature type="compositionally biased region" description="Polar residues" evidence="1">
    <location>
        <begin position="30"/>
        <end position="40"/>
    </location>
</feature>
<reference evidence="2 3" key="1">
    <citation type="submission" date="2015-01" db="EMBL/GenBank/DDBJ databases">
        <title>Evolution of Trichinella species and genotypes.</title>
        <authorList>
            <person name="Korhonen P.K."/>
            <person name="Edoardo P."/>
            <person name="Giuseppe L.R."/>
            <person name="Gasser R.B."/>
        </authorList>
    </citation>
    <scope>NUCLEOTIDE SEQUENCE [LARGE SCALE GENOMIC DNA]</scope>
    <source>
        <strain evidence="2">ISS120</strain>
    </source>
</reference>
<proteinExistence type="predicted"/>
<sequence>MTTRRRDRVSEEEPAKSDDGRTGADPEEANQMTSPSGSLQ</sequence>
<dbReference type="EMBL" id="JYDI01004881">
    <property type="protein sequence ID" value="KRY05634.1"/>
    <property type="molecule type" value="Genomic_DNA"/>
</dbReference>
<feature type="region of interest" description="Disordered" evidence="1">
    <location>
        <begin position="1"/>
        <end position="40"/>
    </location>
</feature>
<dbReference type="Proteomes" id="UP000054653">
    <property type="component" value="Unassembled WGS sequence"/>
</dbReference>
<name>A0A0V0YZB7_TRIBR</name>
<gene>
    <name evidence="2" type="ORF">T03_2732</name>
</gene>
<feature type="non-terminal residue" evidence="2">
    <location>
        <position position="40"/>
    </location>
</feature>
<evidence type="ECO:0000313" key="2">
    <source>
        <dbReference type="EMBL" id="KRY05634.1"/>
    </source>
</evidence>
<protein>
    <submittedName>
        <fullName evidence="2">Uncharacterized protein</fullName>
    </submittedName>
</protein>
<organism evidence="2 3">
    <name type="scientific">Trichinella britovi</name>
    <name type="common">Parasitic roundworm</name>
    <dbReference type="NCBI Taxonomy" id="45882"/>
    <lineage>
        <taxon>Eukaryota</taxon>
        <taxon>Metazoa</taxon>
        <taxon>Ecdysozoa</taxon>
        <taxon>Nematoda</taxon>
        <taxon>Enoplea</taxon>
        <taxon>Dorylaimia</taxon>
        <taxon>Trichinellida</taxon>
        <taxon>Trichinellidae</taxon>
        <taxon>Trichinella</taxon>
    </lineage>
</organism>
<keyword evidence="3" id="KW-1185">Reference proteome</keyword>
<evidence type="ECO:0000313" key="3">
    <source>
        <dbReference type="Proteomes" id="UP000054653"/>
    </source>
</evidence>
<dbReference type="AlphaFoldDB" id="A0A0V0YZB7"/>
<accession>A0A0V0YZB7</accession>
<comment type="caution">
    <text evidence="2">The sequence shown here is derived from an EMBL/GenBank/DDBJ whole genome shotgun (WGS) entry which is preliminary data.</text>
</comment>